<dbReference type="EMBL" id="NIDF01000087">
    <property type="protein sequence ID" value="TYJ53481.1"/>
    <property type="molecule type" value="Genomic_DNA"/>
</dbReference>
<evidence type="ECO:0000256" key="5">
    <source>
        <dbReference type="ARBA" id="ARBA00048391"/>
    </source>
</evidence>
<protein>
    <recommendedName>
        <fullName evidence="1">peptide chain release factor N(5)-glutamine methyltransferase</fullName>
        <ecNumber evidence="1">2.1.1.297</ecNumber>
    </recommendedName>
</protein>
<dbReference type="GO" id="GO:0032259">
    <property type="term" value="P:methylation"/>
    <property type="evidence" value="ECO:0007669"/>
    <property type="project" value="UniProtKB-KW"/>
</dbReference>
<evidence type="ECO:0000256" key="4">
    <source>
        <dbReference type="ARBA" id="ARBA00022691"/>
    </source>
</evidence>
<feature type="domain" description="Release factor glutamine methyltransferase N-terminal" evidence="7">
    <location>
        <begin position="39"/>
        <end position="101"/>
    </location>
</feature>
<dbReference type="InterPro" id="IPR004556">
    <property type="entry name" value="HemK-like"/>
</dbReference>
<proteinExistence type="predicted"/>
<dbReference type="GO" id="GO:0005739">
    <property type="term" value="C:mitochondrion"/>
    <property type="evidence" value="ECO:0007669"/>
    <property type="project" value="TreeGrafter"/>
</dbReference>
<dbReference type="SUPFAM" id="SSF53335">
    <property type="entry name" value="S-adenosyl-L-methionine-dependent methyltransferases"/>
    <property type="match status" value="1"/>
</dbReference>
<evidence type="ECO:0000313" key="9">
    <source>
        <dbReference type="Proteomes" id="UP000322245"/>
    </source>
</evidence>
<feature type="domain" description="Methyltransferase small" evidence="6">
    <location>
        <begin position="153"/>
        <end position="232"/>
    </location>
</feature>
<dbReference type="InterPro" id="IPR029063">
    <property type="entry name" value="SAM-dependent_MTases_sf"/>
</dbReference>
<dbReference type="Gene3D" id="1.10.8.10">
    <property type="entry name" value="DNA helicase RuvA subunit, C-terminal domain"/>
    <property type="match status" value="1"/>
</dbReference>
<evidence type="ECO:0000256" key="1">
    <source>
        <dbReference type="ARBA" id="ARBA00012771"/>
    </source>
</evidence>
<accession>A0A5D3ATE0</accession>
<sequence length="338" mass="37408">MLASRTLLRPTRLPLHPRFARPFTSTLSPLSSQPNHLQTLLQNRELQQSDAEKELRWITSWVREEAKGMMKKRKLPPVEDERIEGFVQRRAEGEPLQYILGSTDFGPLTIKCKKPVLIPRPETAHIFTLLSSSILSSVPSFTSRDRPSSPLPVLDLCTGSGCVGLLMAHENLMAEVTGVDNSPAAVALAGANVRDNELEERVDIRYGNVFGPPQGLLGGKGKVGVVVSNPPYIPLHEWEQLPKGVREYESPAALLGDGKKAGEGLAFYERIAEILPELLLSEEEMEGMGWKGIPRVAVEVGLGQARKVEEIFQKSEVVGRTEVWKDQYGVERMVAGWS</sequence>
<dbReference type="EC" id="2.1.1.297" evidence="1"/>
<reference evidence="8 9" key="1">
    <citation type="submission" date="2017-05" db="EMBL/GenBank/DDBJ databases">
        <title>The Genome Sequence of Tsuchiyaea wingfieldii DSM 27421.</title>
        <authorList>
            <person name="Cuomo C."/>
            <person name="Passer A."/>
            <person name="Billmyre B."/>
            <person name="Heitman J."/>
        </authorList>
    </citation>
    <scope>NUCLEOTIDE SEQUENCE [LARGE SCALE GENOMIC DNA]</scope>
    <source>
        <strain evidence="8 9">DSM 27421</strain>
    </source>
</reference>
<evidence type="ECO:0000256" key="3">
    <source>
        <dbReference type="ARBA" id="ARBA00022679"/>
    </source>
</evidence>
<name>A0A5D3ATE0_9TREE</name>
<evidence type="ECO:0000259" key="7">
    <source>
        <dbReference type="Pfam" id="PF17827"/>
    </source>
</evidence>
<gene>
    <name evidence="8" type="ORF">B9479_005867</name>
</gene>
<dbReference type="InterPro" id="IPR050320">
    <property type="entry name" value="N5-glutamine_MTase"/>
</dbReference>
<evidence type="ECO:0000313" key="8">
    <source>
        <dbReference type="EMBL" id="TYJ53481.1"/>
    </source>
</evidence>
<keyword evidence="2" id="KW-0489">Methyltransferase</keyword>
<dbReference type="PROSITE" id="PS00092">
    <property type="entry name" value="N6_MTASE"/>
    <property type="match status" value="1"/>
</dbReference>
<dbReference type="InterPro" id="IPR002052">
    <property type="entry name" value="DNA_methylase_N6_adenine_CS"/>
</dbReference>
<keyword evidence="4" id="KW-0949">S-adenosyl-L-methionine</keyword>
<comment type="catalytic activity">
    <reaction evidence="5">
        <text>L-glutaminyl-[peptide chain release factor] + S-adenosyl-L-methionine = N(5)-methyl-L-glutaminyl-[peptide chain release factor] + S-adenosyl-L-homocysteine + H(+)</text>
        <dbReference type="Rhea" id="RHEA:42896"/>
        <dbReference type="Rhea" id="RHEA-COMP:10271"/>
        <dbReference type="Rhea" id="RHEA-COMP:10272"/>
        <dbReference type="ChEBI" id="CHEBI:15378"/>
        <dbReference type="ChEBI" id="CHEBI:30011"/>
        <dbReference type="ChEBI" id="CHEBI:57856"/>
        <dbReference type="ChEBI" id="CHEBI:59789"/>
        <dbReference type="ChEBI" id="CHEBI:61891"/>
        <dbReference type="EC" id="2.1.1.297"/>
    </reaction>
</comment>
<dbReference type="Proteomes" id="UP000322245">
    <property type="component" value="Unassembled WGS sequence"/>
</dbReference>
<dbReference type="AlphaFoldDB" id="A0A5D3ATE0"/>
<dbReference type="CDD" id="cd02440">
    <property type="entry name" value="AdoMet_MTases"/>
    <property type="match status" value="1"/>
</dbReference>
<dbReference type="InterPro" id="IPR007848">
    <property type="entry name" value="Small_mtfrase_dom"/>
</dbReference>
<dbReference type="InterPro" id="IPR040758">
    <property type="entry name" value="PrmC_N"/>
</dbReference>
<dbReference type="Pfam" id="PF17827">
    <property type="entry name" value="PrmC_N"/>
    <property type="match status" value="1"/>
</dbReference>
<evidence type="ECO:0000256" key="2">
    <source>
        <dbReference type="ARBA" id="ARBA00022603"/>
    </source>
</evidence>
<keyword evidence="9" id="KW-1185">Reference proteome</keyword>
<dbReference type="NCBIfam" id="TIGR00536">
    <property type="entry name" value="hemK_fam"/>
    <property type="match status" value="1"/>
</dbReference>
<dbReference type="Pfam" id="PF05175">
    <property type="entry name" value="MTS"/>
    <property type="match status" value="1"/>
</dbReference>
<dbReference type="GO" id="GO:0003676">
    <property type="term" value="F:nucleic acid binding"/>
    <property type="evidence" value="ECO:0007669"/>
    <property type="project" value="InterPro"/>
</dbReference>
<dbReference type="PANTHER" id="PTHR18895">
    <property type="entry name" value="HEMK METHYLTRANSFERASE"/>
    <property type="match status" value="1"/>
</dbReference>
<organism evidence="8 9">
    <name type="scientific">Cryptococcus floricola</name>
    <dbReference type="NCBI Taxonomy" id="2591691"/>
    <lineage>
        <taxon>Eukaryota</taxon>
        <taxon>Fungi</taxon>
        <taxon>Dikarya</taxon>
        <taxon>Basidiomycota</taxon>
        <taxon>Agaricomycotina</taxon>
        <taxon>Tremellomycetes</taxon>
        <taxon>Tremellales</taxon>
        <taxon>Cryptococcaceae</taxon>
        <taxon>Cryptococcus</taxon>
    </lineage>
</organism>
<evidence type="ECO:0000259" key="6">
    <source>
        <dbReference type="Pfam" id="PF05175"/>
    </source>
</evidence>
<comment type="caution">
    <text evidence="8">The sequence shown here is derived from an EMBL/GenBank/DDBJ whole genome shotgun (WGS) entry which is preliminary data.</text>
</comment>
<dbReference type="PANTHER" id="PTHR18895:SF74">
    <property type="entry name" value="MTRF1L RELEASE FACTOR GLUTAMINE METHYLTRANSFERASE"/>
    <property type="match status" value="1"/>
</dbReference>
<keyword evidence="3" id="KW-0808">Transferase</keyword>
<dbReference type="Gene3D" id="3.40.50.150">
    <property type="entry name" value="Vaccinia Virus protein VP39"/>
    <property type="match status" value="1"/>
</dbReference>
<dbReference type="GO" id="GO:0102559">
    <property type="term" value="F:peptide chain release factor N(5)-glutamine methyltransferase activity"/>
    <property type="evidence" value="ECO:0007669"/>
    <property type="project" value="UniProtKB-EC"/>
</dbReference>